<sequence>MHVDTPHHAWKPKIDCIEARSVPGSHLPLIRLEGTAEVGCADADFAAVLAASRRLTDLLANLEAAGKRYCIFGGWLRDTLAARICGTPAPRDVDLVVAGIEVEALIAVLPADVRPTMFGGVQSPADPVPFDIWPLHETFLIRRLSMPVSFESLLRTADFNINTALYFPAQAGSAPAILDGGMLGGIQGRRLSFNAGQIPFPVMQCARVLAYGAKLDLSYDAPVLGFLREILDSPASRTEIIEGLRRFQPRSVAEKAIAAIRPIMDIGI</sequence>
<comment type="caution">
    <text evidence="1">The sequence shown here is derived from an EMBL/GenBank/DDBJ whole genome shotgun (WGS) entry which is preliminary data.</text>
</comment>
<dbReference type="RefSeq" id="WP_116682453.1">
    <property type="nucleotide sequence ID" value="NZ_QURL01000003.1"/>
</dbReference>
<dbReference type="EMBL" id="QURL01000003">
    <property type="protein sequence ID" value="RFC64033.1"/>
    <property type="molecule type" value="Genomic_DNA"/>
</dbReference>
<accession>A0A371X491</accession>
<dbReference type="OrthoDB" id="5510318at2"/>
<keyword evidence="2" id="KW-1185">Reference proteome</keyword>
<evidence type="ECO:0000313" key="2">
    <source>
        <dbReference type="Proteomes" id="UP000264310"/>
    </source>
</evidence>
<dbReference type="AlphaFoldDB" id="A0A371X491"/>
<dbReference type="Proteomes" id="UP000264310">
    <property type="component" value="Unassembled WGS sequence"/>
</dbReference>
<protein>
    <recommendedName>
        <fullName evidence="3">Poly A polymerase head domain-containing protein</fullName>
    </recommendedName>
</protein>
<name>A0A371X491_9HYPH</name>
<gene>
    <name evidence="1" type="ORF">DYI37_06610</name>
</gene>
<proteinExistence type="predicted"/>
<evidence type="ECO:0008006" key="3">
    <source>
        <dbReference type="Google" id="ProtNLM"/>
    </source>
</evidence>
<evidence type="ECO:0000313" key="1">
    <source>
        <dbReference type="EMBL" id="RFC64033.1"/>
    </source>
</evidence>
<reference evidence="1 2" key="1">
    <citation type="submission" date="2018-08" db="EMBL/GenBank/DDBJ databases">
        <title>Fulvimarina sp. 85, whole genome shotgun sequence.</title>
        <authorList>
            <person name="Tuo L."/>
        </authorList>
    </citation>
    <scope>NUCLEOTIDE SEQUENCE [LARGE SCALE GENOMIC DNA]</scope>
    <source>
        <strain evidence="1 2">85</strain>
    </source>
</reference>
<organism evidence="1 2">
    <name type="scientific">Fulvimarina endophytica</name>
    <dbReference type="NCBI Taxonomy" id="2293836"/>
    <lineage>
        <taxon>Bacteria</taxon>
        <taxon>Pseudomonadati</taxon>
        <taxon>Pseudomonadota</taxon>
        <taxon>Alphaproteobacteria</taxon>
        <taxon>Hyphomicrobiales</taxon>
        <taxon>Aurantimonadaceae</taxon>
        <taxon>Fulvimarina</taxon>
    </lineage>
</organism>